<organism evidence="2">
    <name type="scientific">Citrobacter rodentium</name>
    <dbReference type="NCBI Taxonomy" id="67825"/>
    <lineage>
        <taxon>Bacteria</taxon>
        <taxon>Pseudomonadati</taxon>
        <taxon>Pseudomonadota</taxon>
        <taxon>Gammaproteobacteria</taxon>
        <taxon>Enterobacterales</taxon>
        <taxon>Enterobacteriaceae</taxon>
        <taxon>Citrobacter</taxon>
    </lineage>
</organism>
<dbReference type="AlphaFoldDB" id="A0A482PTN5"/>
<dbReference type="InterPro" id="IPR001387">
    <property type="entry name" value="Cro/C1-type_HTH"/>
</dbReference>
<dbReference type="PROSITE" id="PS50943">
    <property type="entry name" value="HTH_CROC1"/>
    <property type="match status" value="1"/>
</dbReference>
<evidence type="ECO:0000313" key="2">
    <source>
        <dbReference type="EMBL" id="QBY30940.1"/>
    </source>
</evidence>
<dbReference type="Gene3D" id="1.10.260.40">
    <property type="entry name" value="lambda repressor-like DNA-binding domains"/>
    <property type="match status" value="1"/>
</dbReference>
<sequence>MRNEKDFAFVEEGKESIQDRIKQLIGTRSMRQAAMDWGLSYSTLNNYFEKGTTPGLKVVKNICRVENVSLEWLILGTDTTQPQKITQTTTEASEGRDYQTISAIWSSLEPTELEKLSKKLGRKGADFLTILLDHDIQALHSLHGQRRALALSLNELTDEQVREIYEFCKTKGDHFNVTYKKTSA</sequence>
<feature type="domain" description="HTH cro/C1-type" evidence="1">
    <location>
        <begin position="38"/>
        <end position="73"/>
    </location>
</feature>
<dbReference type="GO" id="GO:0045892">
    <property type="term" value="P:negative regulation of DNA-templated transcription"/>
    <property type="evidence" value="ECO:0007669"/>
    <property type="project" value="InterPro"/>
</dbReference>
<protein>
    <submittedName>
        <fullName evidence="2">Transcriptional regulator</fullName>
    </submittedName>
</protein>
<dbReference type="EMBL" id="CP038008">
    <property type="protein sequence ID" value="QBY30940.1"/>
    <property type="molecule type" value="Genomic_DNA"/>
</dbReference>
<name>A0A482PTN5_CITRO</name>
<dbReference type="RefSeq" id="WP_012908577.1">
    <property type="nucleotide sequence ID" value="NZ_CAJTBI010000014.1"/>
</dbReference>
<gene>
    <name evidence="2" type="ORF">E2R62_20260</name>
</gene>
<accession>A0A482PTN5</accession>
<proteinExistence type="predicted"/>
<dbReference type="CDD" id="cd00093">
    <property type="entry name" value="HTH_XRE"/>
    <property type="match status" value="1"/>
</dbReference>
<dbReference type="InterPro" id="IPR010982">
    <property type="entry name" value="Lambda_DNA-bd_dom_sf"/>
</dbReference>
<dbReference type="OMA" id="NICRVEN"/>
<evidence type="ECO:0000259" key="1">
    <source>
        <dbReference type="PROSITE" id="PS50943"/>
    </source>
</evidence>
<dbReference type="GO" id="GO:0003677">
    <property type="term" value="F:DNA binding"/>
    <property type="evidence" value="ECO:0007669"/>
    <property type="project" value="InterPro"/>
</dbReference>
<reference evidence="2" key="1">
    <citation type="submission" date="2019-03" db="EMBL/GenBank/DDBJ databases">
        <title>Complete genome sequence of enteropathogenic Citrobacter rodentium strain DBS100.</title>
        <authorList>
            <person name="Popov G."/>
            <person name="Fiebig A."/>
            <person name="Shideler S."/>
            <person name="Coombes B."/>
            <person name="Savchenko A."/>
        </authorList>
    </citation>
    <scope>NUCLEOTIDE SEQUENCE</scope>
    <source>
        <strain evidence="2">DBS100</strain>
    </source>
</reference>
<dbReference type="InterPro" id="IPR010744">
    <property type="entry name" value="Phage_CI_N"/>
</dbReference>
<dbReference type="SUPFAM" id="SSF47413">
    <property type="entry name" value="lambda repressor-like DNA-binding domains"/>
    <property type="match status" value="1"/>
</dbReference>
<dbReference type="Pfam" id="PF07022">
    <property type="entry name" value="Phage_CI_repr"/>
    <property type="match status" value="1"/>
</dbReference>